<comment type="caution">
    <text evidence="7">Lacks conserved residue(s) required for the propagation of feature annotation.</text>
</comment>
<keyword evidence="5" id="KW-1015">Disulfide bond</keyword>
<dbReference type="PROSITE" id="PS51828">
    <property type="entry name" value="PTX_2"/>
    <property type="match status" value="1"/>
</dbReference>
<reference evidence="11" key="2">
    <citation type="submission" date="2025-08" db="UniProtKB">
        <authorList>
            <consortium name="RefSeq"/>
        </authorList>
    </citation>
    <scope>IDENTIFICATION</scope>
    <source>
        <strain evidence="11">S238N-H82</strain>
        <tissue evidence="11">Testes</tissue>
    </source>
</reference>
<evidence type="ECO:0000256" key="4">
    <source>
        <dbReference type="ARBA" id="ARBA00022837"/>
    </source>
</evidence>
<evidence type="ECO:0000256" key="3">
    <source>
        <dbReference type="ARBA" id="ARBA00022723"/>
    </source>
</evidence>
<dbReference type="KEGG" id="bfo:118424241"/>
<dbReference type="InterPro" id="IPR036861">
    <property type="entry name" value="Endochitinase-like_sf"/>
</dbReference>
<dbReference type="Gene3D" id="2.60.120.200">
    <property type="match status" value="1"/>
</dbReference>
<dbReference type="InterPro" id="IPR016186">
    <property type="entry name" value="C-type_lectin-like/link_sf"/>
</dbReference>
<dbReference type="InterPro" id="IPR013320">
    <property type="entry name" value="ConA-like_dom_sf"/>
</dbReference>
<comment type="cofactor">
    <cofactor evidence="1">
        <name>Ca(2+)</name>
        <dbReference type="ChEBI" id="CHEBI:29108"/>
    </cofactor>
</comment>
<dbReference type="Proteomes" id="UP000001554">
    <property type="component" value="Chromosome 10"/>
</dbReference>
<dbReference type="PROSITE" id="PS00615">
    <property type="entry name" value="C_TYPE_LECTIN_1"/>
    <property type="match status" value="1"/>
</dbReference>
<keyword evidence="6" id="KW-0325">Glycoprotein</keyword>
<evidence type="ECO:0000259" key="8">
    <source>
        <dbReference type="PROSITE" id="PS50041"/>
    </source>
</evidence>
<evidence type="ECO:0000256" key="7">
    <source>
        <dbReference type="PROSITE-ProRule" id="PRU01172"/>
    </source>
</evidence>
<sequence length="401" mass="45825">MLGFTFSGTCPSGYQLKNTKCYRAFSIRKSWLQADVYCRSLGLGGNLAMPKDANINDFLIQLKNAKNTAWEFWFGLNDRASEGQWKWNDGTSLGSYNYWGPGEPNSGGKDWWGRYKGNEDCAEYFRKSWSGSKWNDANCNLQRYFICERAPNVFQPFRRDYRCGQRYLTEDGYPAACNPDDHVPCCSPHGWCGRTKAHCNCRDCVHYRNLGDLQKMTFPTSRSTSNYVKLWPTWPRDMSSFTLCLHMRGHTSFKTSMGLVSYAIWVDDKRVYTSPLPVWDGAWHVLCITWRSSSGAWQFYFDGVRRNSGWGLSRGGRVNTGGTWILGQDQDRVGGGFDASQAFVGDLSQVNLWNRVLSSAELRKRPTLSCDRHGNVIDWAAALIDIRGRITRSAHSYCNRK</sequence>
<keyword evidence="10" id="KW-1185">Reference proteome</keyword>
<proteinExistence type="predicted"/>
<dbReference type="SMART" id="SM00270">
    <property type="entry name" value="ChtBD1"/>
    <property type="match status" value="1"/>
</dbReference>
<dbReference type="SMART" id="SM00159">
    <property type="entry name" value="PTX"/>
    <property type="match status" value="1"/>
</dbReference>
<evidence type="ECO:0000256" key="2">
    <source>
        <dbReference type="ARBA" id="ARBA00022669"/>
    </source>
</evidence>
<keyword evidence="2" id="KW-0147">Chitin-binding</keyword>
<dbReference type="InterPro" id="IPR001759">
    <property type="entry name" value="PTX_dom"/>
</dbReference>
<feature type="domain" description="C-type lectin" evidence="8">
    <location>
        <begin position="17"/>
        <end position="148"/>
    </location>
</feature>
<evidence type="ECO:0000256" key="5">
    <source>
        <dbReference type="ARBA" id="ARBA00023157"/>
    </source>
</evidence>
<dbReference type="SUPFAM" id="SSF57016">
    <property type="entry name" value="Plant lectins/antimicrobial peptides"/>
    <property type="match status" value="1"/>
</dbReference>
<keyword evidence="3" id="KW-0479">Metal-binding</keyword>
<dbReference type="GeneID" id="118424241"/>
<dbReference type="InterPro" id="IPR051360">
    <property type="entry name" value="Neuronal_Pentraxin_Related"/>
</dbReference>
<dbReference type="SUPFAM" id="SSF49899">
    <property type="entry name" value="Concanavalin A-like lectins/glucanases"/>
    <property type="match status" value="1"/>
</dbReference>
<keyword evidence="4" id="KW-0106">Calcium</keyword>
<accession>A0A9J7LUR8</accession>
<evidence type="ECO:0000313" key="10">
    <source>
        <dbReference type="Proteomes" id="UP000001554"/>
    </source>
</evidence>
<dbReference type="Gene3D" id="3.10.100.10">
    <property type="entry name" value="Mannose-Binding Protein A, subunit A"/>
    <property type="match status" value="1"/>
</dbReference>
<name>A0A9J7LUR8_BRAFL</name>
<protein>
    <submittedName>
        <fullName evidence="11">Uncharacterized protein LOC118424241</fullName>
    </submittedName>
</protein>
<organism evidence="10 11">
    <name type="scientific">Branchiostoma floridae</name>
    <name type="common">Florida lancelet</name>
    <name type="synonym">Amphioxus</name>
    <dbReference type="NCBI Taxonomy" id="7739"/>
    <lineage>
        <taxon>Eukaryota</taxon>
        <taxon>Metazoa</taxon>
        <taxon>Chordata</taxon>
        <taxon>Cephalochordata</taxon>
        <taxon>Leptocardii</taxon>
        <taxon>Amphioxiformes</taxon>
        <taxon>Branchiostomatidae</taxon>
        <taxon>Branchiostoma</taxon>
    </lineage>
</organism>
<dbReference type="GO" id="GO:0046872">
    <property type="term" value="F:metal ion binding"/>
    <property type="evidence" value="ECO:0007669"/>
    <property type="project" value="UniProtKB-KW"/>
</dbReference>
<dbReference type="AlphaFoldDB" id="A0A9J7LUR8"/>
<dbReference type="Pfam" id="PF00354">
    <property type="entry name" value="Pentaxin"/>
    <property type="match status" value="1"/>
</dbReference>
<dbReference type="Gene3D" id="3.30.60.10">
    <property type="entry name" value="Endochitinase-like"/>
    <property type="match status" value="1"/>
</dbReference>
<reference evidence="10" key="1">
    <citation type="journal article" date="2020" name="Nat. Ecol. Evol.">
        <title>Deeply conserved synteny resolves early events in vertebrate evolution.</title>
        <authorList>
            <person name="Simakov O."/>
            <person name="Marletaz F."/>
            <person name="Yue J.X."/>
            <person name="O'Connell B."/>
            <person name="Jenkins J."/>
            <person name="Brandt A."/>
            <person name="Calef R."/>
            <person name="Tung C.H."/>
            <person name="Huang T.K."/>
            <person name="Schmutz J."/>
            <person name="Satoh N."/>
            <person name="Yu J.K."/>
            <person name="Putnam N.H."/>
            <person name="Green R.E."/>
            <person name="Rokhsar D.S."/>
        </authorList>
    </citation>
    <scope>NUCLEOTIDE SEQUENCE [LARGE SCALE GENOMIC DNA]</scope>
    <source>
        <strain evidence="10">S238N-H82</strain>
    </source>
</reference>
<feature type="domain" description="Pentraxin (PTX)" evidence="9">
    <location>
        <begin position="281"/>
        <end position="398"/>
    </location>
</feature>
<gene>
    <name evidence="11" type="primary">LOC118424241</name>
</gene>
<dbReference type="PROSITE" id="PS50041">
    <property type="entry name" value="C_TYPE_LECTIN_2"/>
    <property type="match status" value="1"/>
</dbReference>
<dbReference type="Pfam" id="PF00059">
    <property type="entry name" value="Lectin_C"/>
    <property type="match status" value="1"/>
</dbReference>
<dbReference type="InterPro" id="IPR001002">
    <property type="entry name" value="Chitin-bd_1"/>
</dbReference>
<evidence type="ECO:0000256" key="1">
    <source>
        <dbReference type="ARBA" id="ARBA00001913"/>
    </source>
</evidence>
<dbReference type="SMART" id="SM00034">
    <property type="entry name" value="CLECT"/>
    <property type="match status" value="1"/>
</dbReference>
<dbReference type="SUPFAM" id="SSF56436">
    <property type="entry name" value="C-type lectin-like"/>
    <property type="match status" value="1"/>
</dbReference>
<dbReference type="InterPro" id="IPR001304">
    <property type="entry name" value="C-type_lectin-like"/>
</dbReference>
<dbReference type="InterPro" id="IPR018378">
    <property type="entry name" value="C-type_lectin_CS"/>
</dbReference>
<dbReference type="RefSeq" id="XP_035688673.1">
    <property type="nucleotide sequence ID" value="XM_035832780.1"/>
</dbReference>
<dbReference type="OrthoDB" id="547680at2759"/>
<evidence type="ECO:0000256" key="6">
    <source>
        <dbReference type="ARBA" id="ARBA00023180"/>
    </source>
</evidence>
<evidence type="ECO:0000313" key="11">
    <source>
        <dbReference type="RefSeq" id="XP_035688673.1"/>
    </source>
</evidence>
<dbReference type="GO" id="GO:0008061">
    <property type="term" value="F:chitin binding"/>
    <property type="evidence" value="ECO:0007669"/>
    <property type="project" value="UniProtKB-KW"/>
</dbReference>
<evidence type="ECO:0000259" key="9">
    <source>
        <dbReference type="PROSITE" id="PS51828"/>
    </source>
</evidence>
<dbReference type="PANTHER" id="PTHR19277">
    <property type="entry name" value="PENTRAXIN"/>
    <property type="match status" value="1"/>
</dbReference>
<dbReference type="InterPro" id="IPR016187">
    <property type="entry name" value="CTDL_fold"/>
</dbReference>
<dbReference type="PANTHER" id="PTHR19277:SF161">
    <property type="entry name" value="LAMININ G DOMAIN-CONTAINING PROTEIN"/>
    <property type="match status" value="1"/>
</dbReference>